<gene>
    <name evidence="3" type="ORF">IT775_02395</name>
</gene>
<keyword evidence="4" id="KW-1185">Reference proteome</keyword>
<name>A0ABS5HLY7_9RHOB</name>
<dbReference type="InterPro" id="IPR011330">
    <property type="entry name" value="Glyco_hydro/deAcase_b/a-brl"/>
</dbReference>
<protein>
    <submittedName>
        <fullName evidence="3">Divergent polysaccharide deacetylase family protein</fullName>
    </submittedName>
</protein>
<keyword evidence="2" id="KW-0472">Membrane</keyword>
<keyword evidence="2" id="KW-0812">Transmembrane</keyword>
<keyword evidence="2" id="KW-1133">Transmembrane helix</keyword>
<accession>A0ABS5HLY7</accession>
<feature type="compositionally biased region" description="Low complexity" evidence="1">
    <location>
        <begin position="165"/>
        <end position="199"/>
    </location>
</feature>
<dbReference type="InterPro" id="IPR006837">
    <property type="entry name" value="Divergent_DAC"/>
</dbReference>
<organism evidence="3 4">
    <name type="scientific">Thalassovita aquimarina</name>
    <dbReference type="NCBI Taxonomy" id="2785917"/>
    <lineage>
        <taxon>Bacteria</taxon>
        <taxon>Pseudomonadati</taxon>
        <taxon>Pseudomonadota</taxon>
        <taxon>Alphaproteobacteria</taxon>
        <taxon>Rhodobacterales</taxon>
        <taxon>Roseobacteraceae</taxon>
        <taxon>Thalassovita</taxon>
    </lineage>
</organism>
<feature type="region of interest" description="Disordered" evidence="1">
    <location>
        <begin position="42"/>
        <end position="102"/>
    </location>
</feature>
<sequence length="497" mass="50651">MSLRGQTLAKGALGGFLVGTMVSVIAAGVVSVATMPQVPQPETVEVTPIPGSGFDGAREDRAASLPGESAPVETTSEAPRAAEPQPDSESGIAVDTAPADQPEAAVPEAVLVPPADTGAAPAVATGEDVPVATTPAEAPAMPAPETDPEAVPAPVKPPAPEEPELAALPEEGAAPDLPDAAGMADDAAPIAPATADAVPRPGTDDGTDRVPAHVVALDPETPVSRPKLPTVGGDSTSAPRIGTPASRLTETDEATETAGDTETVNLDPADPLSPLDANGEAFENSEDKPLMSIILIDDGNSKIGHEALASFPYPLTFAVSPTNPGAKAAMSRYRAAGFEVLALTDIPAGATASDTEMLLRAGLRELPEVVGVMEGDATGLQTDRAVSDQAAALLQETGHGLVLFAKGLNTAQKLAVKSGVPAVTVFRDFDSKGQKAPVIRRFLDQAAFKARQQEYGVIMVGRLRAETISALLLWGLQDRAAQVALAPVSAVLKAVRD</sequence>
<dbReference type="CDD" id="cd10936">
    <property type="entry name" value="CE4_DAC2"/>
    <property type="match status" value="1"/>
</dbReference>
<evidence type="ECO:0000256" key="2">
    <source>
        <dbReference type="SAM" id="Phobius"/>
    </source>
</evidence>
<dbReference type="Proteomes" id="UP001195941">
    <property type="component" value="Unassembled WGS sequence"/>
</dbReference>
<comment type="caution">
    <text evidence="3">The sequence shown here is derived from an EMBL/GenBank/DDBJ whole genome shotgun (WGS) entry which is preliminary data.</text>
</comment>
<proteinExistence type="predicted"/>
<evidence type="ECO:0000256" key="1">
    <source>
        <dbReference type="SAM" id="MobiDB-lite"/>
    </source>
</evidence>
<evidence type="ECO:0000313" key="4">
    <source>
        <dbReference type="Proteomes" id="UP001195941"/>
    </source>
</evidence>
<reference evidence="3 4" key="1">
    <citation type="journal article" date="2021" name="Arch. Microbiol.">
        <title>Thalassobius aquimarinus sp. nov., isolated from the Sea of Japan seashore.</title>
        <authorList>
            <person name="Kurilenko V.V."/>
            <person name="Romanenko L.A."/>
            <person name="Chernysheva N.Y."/>
            <person name="Velansky P.V."/>
            <person name="Tekutyeva L.A."/>
            <person name="Isaeva M.P."/>
            <person name="Mikhailov V.V."/>
        </authorList>
    </citation>
    <scope>NUCLEOTIDE SEQUENCE [LARGE SCALE GENOMIC DNA]</scope>
    <source>
        <strain evidence="3 4">KMM 8518</strain>
    </source>
</reference>
<evidence type="ECO:0000313" key="3">
    <source>
        <dbReference type="EMBL" id="MBR9649970.1"/>
    </source>
</evidence>
<dbReference type="EMBL" id="JADMKU010000001">
    <property type="protein sequence ID" value="MBR9649970.1"/>
    <property type="molecule type" value="Genomic_DNA"/>
</dbReference>
<dbReference type="Pfam" id="PF04748">
    <property type="entry name" value="Polysacc_deac_2"/>
    <property type="match status" value="1"/>
</dbReference>
<feature type="compositionally biased region" description="Low complexity" evidence="1">
    <location>
        <begin position="134"/>
        <end position="153"/>
    </location>
</feature>
<feature type="region of interest" description="Disordered" evidence="1">
    <location>
        <begin position="134"/>
        <end position="271"/>
    </location>
</feature>
<feature type="compositionally biased region" description="Basic and acidic residues" evidence="1">
    <location>
        <begin position="202"/>
        <end position="211"/>
    </location>
</feature>
<dbReference type="SUPFAM" id="SSF88713">
    <property type="entry name" value="Glycoside hydrolase/deacetylase"/>
    <property type="match status" value="1"/>
</dbReference>
<feature type="transmembrane region" description="Helical" evidence="2">
    <location>
        <begin position="12"/>
        <end position="33"/>
    </location>
</feature>
<dbReference type="Gene3D" id="3.20.20.370">
    <property type="entry name" value="Glycoside hydrolase/deacetylase"/>
    <property type="match status" value="1"/>
</dbReference>